<protein>
    <submittedName>
        <fullName evidence="1">Uncharacterized protein</fullName>
    </submittedName>
</protein>
<keyword evidence="2" id="KW-1185">Reference proteome</keyword>
<evidence type="ECO:0000313" key="2">
    <source>
        <dbReference type="Proteomes" id="UP000467006"/>
    </source>
</evidence>
<proteinExistence type="predicted"/>
<dbReference type="EMBL" id="AP022563">
    <property type="protein sequence ID" value="BBX20549.1"/>
    <property type="molecule type" value="Genomic_DNA"/>
</dbReference>
<name>A0A7I7KAD9_9MYCO</name>
<reference evidence="1 2" key="1">
    <citation type="journal article" date="2019" name="Emerg. Microbes Infect.">
        <title>Comprehensive subspecies identification of 175 nontuberculous mycobacteria species based on 7547 genomic profiles.</title>
        <authorList>
            <person name="Matsumoto Y."/>
            <person name="Kinjo T."/>
            <person name="Motooka D."/>
            <person name="Nabeya D."/>
            <person name="Jung N."/>
            <person name="Uechi K."/>
            <person name="Horii T."/>
            <person name="Iida T."/>
            <person name="Fujita J."/>
            <person name="Nakamura S."/>
        </authorList>
    </citation>
    <scope>NUCLEOTIDE SEQUENCE [LARGE SCALE GENOMIC DNA]</scope>
    <source>
        <strain evidence="1 2">JCM 6396</strain>
    </source>
</reference>
<accession>A0A7I7KAD9</accession>
<dbReference type="OrthoDB" id="4733346at2"/>
<dbReference type="Proteomes" id="UP000467006">
    <property type="component" value="Chromosome"/>
</dbReference>
<gene>
    <name evidence="1" type="ORF">MDUV_54090</name>
</gene>
<dbReference type="KEGG" id="mdu:MDUV_54090"/>
<evidence type="ECO:0000313" key="1">
    <source>
        <dbReference type="EMBL" id="BBX20549.1"/>
    </source>
</evidence>
<organism evidence="1 2">
    <name type="scientific">Mycolicibacterium duvalii</name>
    <dbReference type="NCBI Taxonomy" id="39688"/>
    <lineage>
        <taxon>Bacteria</taxon>
        <taxon>Bacillati</taxon>
        <taxon>Actinomycetota</taxon>
        <taxon>Actinomycetes</taxon>
        <taxon>Mycobacteriales</taxon>
        <taxon>Mycobacteriaceae</taxon>
        <taxon>Mycolicibacterium</taxon>
    </lineage>
</organism>
<sequence>MSDVVEKPAETSPSTDLLDEVRESAKMGQHAAAEALRAFRHTVNEAVPDAMQPLRTKLVDAAIELADKLVAAQYQFNRNLIHTADRALSKSDDEQK</sequence>
<dbReference type="RefSeq" id="WP_098002790.1">
    <property type="nucleotide sequence ID" value="NZ_AP022563.1"/>
</dbReference>
<dbReference type="AlphaFoldDB" id="A0A7I7KAD9"/>